<protein>
    <submittedName>
        <fullName evidence="1">Uncharacterized protein</fullName>
    </submittedName>
</protein>
<gene>
    <name evidence="1" type="ORF">UFOVP1382_34</name>
</gene>
<organism evidence="1">
    <name type="scientific">uncultured Caudovirales phage</name>
    <dbReference type="NCBI Taxonomy" id="2100421"/>
    <lineage>
        <taxon>Viruses</taxon>
        <taxon>Duplodnaviria</taxon>
        <taxon>Heunggongvirae</taxon>
        <taxon>Uroviricota</taxon>
        <taxon>Caudoviricetes</taxon>
        <taxon>Peduoviridae</taxon>
        <taxon>Maltschvirus</taxon>
        <taxon>Maltschvirus maltsch</taxon>
    </lineage>
</organism>
<sequence length="76" mass="8245">MLARELILALSRLPPSADVRVFAGWESDGSTSYSEPEIGATPKRLVEHPTYGVSLVESEDGRGMDVVVITPARFTL</sequence>
<accession>A0A6J5S388</accession>
<evidence type="ECO:0000313" key="1">
    <source>
        <dbReference type="EMBL" id="CAB4203417.1"/>
    </source>
</evidence>
<dbReference type="EMBL" id="LR797331">
    <property type="protein sequence ID" value="CAB4203417.1"/>
    <property type="molecule type" value="Genomic_DNA"/>
</dbReference>
<proteinExistence type="predicted"/>
<name>A0A6J5S388_9CAUD</name>
<reference evidence="1" key="1">
    <citation type="submission" date="2020-05" db="EMBL/GenBank/DDBJ databases">
        <authorList>
            <person name="Chiriac C."/>
            <person name="Salcher M."/>
            <person name="Ghai R."/>
            <person name="Kavagutti S V."/>
        </authorList>
    </citation>
    <scope>NUCLEOTIDE SEQUENCE</scope>
</reference>